<evidence type="ECO:0000313" key="7">
    <source>
        <dbReference type="EMBL" id="AOW15775.1"/>
    </source>
</evidence>
<keyword evidence="3 6" id="KW-0349">Heme</keyword>
<dbReference type="Proteomes" id="UP000185680">
    <property type="component" value="Chromosome"/>
</dbReference>
<feature type="binding site" description="distal binding residue" evidence="6">
    <location>
        <position position="79"/>
    </location>
    <ligand>
        <name>heme</name>
        <dbReference type="ChEBI" id="CHEBI:30413"/>
    </ligand>
    <ligandPart>
        <name>Fe</name>
        <dbReference type="ChEBI" id="CHEBI:18248"/>
    </ligandPart>
</feature>
<proteinExistence type="predicted"/>
<dbReference type="InterPro" id="IPR009050">
    <property type="entry name" value="Globin-like_sf"/>
</dbReference>
<dbReference type="GO" id="GO:0015671">
    <property type="term" value="P:oxygen transport"/>
    <property type="evidence" value="ECO:0007669"/>
    <property type="project" value="InterPro"/>
</dbReference>
<dbReference type="Gene3D" id="1.10.490.10">
    <property type="entry name" value="Globins"/>
    <property type="match status" value="1"/>
</dbReference>
<dbReference type="RefSeq" id="WP_066086319.1">
    <property type="nucleotide sequence ID" value="NZ_CP017476.1"/>
</dbReference>
<organism evidence="7 10">
    <name type="scientific">Hydrogenophaga crassostreae</name>
    <dbReference type="NCBI Taxonomy" id="1763535"/>
    <lineage>
        <taxon>Bacteria</taxon>
        <taxon>Pseudomonadati</taxon>
        <taxon>Pseudomonadota</taxon>
        <taxon>Betaproteobacteria</taxon>
        <taxon>Burkholderiales</taxon>
        <taxon>Comamonadaceae</taxon>
        <taxon>Hydrogenophaga</taxon>
    </lineage>
</organism>
<keyword evidence="2" id="KW-0813">Transport</keyword>
<dbReference type="EMBL" id="LVWD01000003">
    <property type="protein sequence ID" value="OAD43788.1"/>
    <property type="molecule type" value="Genomic_DNA"/>
</dbReference>
<dbReference type="KEGG" id="hyl:LPB072_17920"/>
<dbReference type="EMBL" id="CP017476">
    <property type="protein sequence ID" value="AOW15775.1"/>
    <property type="molecule type" value="Genomic_DNA"/>
</dbReference>
<dbReference type="Proteomes" id="UP000185657">
    <property type="component" value="Unassembled WGS sequence"/>
</dbReference>
<dbReference type="InterPro" id="IPR001486">
    <property type="entry name" value="Hemoglobin_trunc"/>
</dbReference>
<dbReference type="OrthoDB" id="9795814at2"/>
<dbReference type="STRING" id="1763535.LPB072_17920"/>
<name>A0A162PCK4_9BURK</name>
<gene>
    <name evidence="7" type="ORF">LPB072_17920</name>
    <name evidence="8" type="ORF">LPB72_03115</name>
</gene>
<dbReference type="GO" id="GO:0020037">
    <property type="term" value="F:heme binding"/>
    <property type="evidence" value="ECO:0007669"/>
    <property type="project" value="InterPro"/>
</dbReference>
<dbReference type="PROSITE" id="PS01213">
    <property type="entry name" value="GLOBIN_FAM_2"/>
    <property type="match status" value="1"/>
</dbReference>
<reference evidence="7 10" key="2">
    <citation type="submission" date="2016-10" db="EMBL/GenBank/DDBJ databases">
        <title>Hydorgenophaga sp. LPB0072 isolated from gastropod.</title>
        <authorList>
            <person name="Kim E."/>
            <person name="Yi H."/>
        </authorList>
    </citation>
    <scope>NUCLEOTIDE SEQUENCE [LARGE SCALE GENOMIC DNA]</scope>
    <source>
        <strain evidence="7 10">LPB0072</strain>
    </source>
</reference>
<dbReference type="InterPro" id="IPR019795">
    <property type="entry name" value="Globin_bac-like_CS"/>
</dbReference>
<evidence type="ECO:0000256" key="2">
    <source>
        <dbReference type="ARBA" id="ARBA00022448"/>
    </source>
</evidence>
<keyword evidence="4 6" id="KW-0479">Metal-binding</keyword>
<evidence type="ECO:0000313" key="10">
    <source>
        <dbReference type="Proteomes" id="UP000185680"/>
    </source>
</evidence>
<comment type="cofactor">
    <cofactor evidence="1">
        <name>heme</name>
        <dbReference type="ChEBI" id="CHEBI:30413"/>
    </cofactor>
</comment>
<keyword evidence="5 6" id="KW-0408">Iron</keyword>
<dbReference type="AlphaFoldDB" id="A0A162PCK4"/>
<dbReference type="InterPro" id="IPR012292">
    <property type="entry name" value="Globin/Proto"/>
</dbReference>
<evidence type="ECO:0000256" key="4">
    <source>
        <dbReference type="ARBA" id="ARBA00022723"/>
    </source>
</evidence>
<reference evidence="8 9" key="1">
    <citation type="submission" date="2016-02" db="EMBL/GenBank/DDBJ databases">
        <title>Draft genome sequence of Hydrogenophaga sp. LPB0072.</title>
        <authorList>
            <person name="Shin S.-K."/>
            <person name="Yi H."/>
        </authorList>
    </citation>
    <scope>NUCLEOTIDE SEQUENCE [LARGE SCALE GENOMIC DNA]</scope>
    <source>
        <strain evidence="8 9">LPB0072</strain>
    </source>
</reference>
<protein>
    <recommendedName>
        <fullName evidence="11">Group 1 truncated hemoglobin</fullName>
    </recommendedName>
</protein>
<evidence type="ECO:0000256" key="1">
    <source>
        <dbReference type="ARBA" id="ARBA00001971"/>
    </source>
</evidence>
<dbReference type="SUPFAM" id="SSF46458">
    <property type="entry name" value="Globin-like"/>
    <property type="match status" value="1"/>
</dbReference>
<sequence>MSETTTATASTLYDRLGRRDGITRITHELMKNHLANPLVNTRYSQIKDMDQTERNVVDFFCAGSGGPNTYAGKDMLNTHRGMNIDEQEFVSVIDDAMAALTTCGVEPPVRNEVLGVLWSMKAEVVRV</sequence>
<dbReference type="Pfam" id="PF01152">
    <property type="entry name" value="Bac_globin"/>
    <property type="match status" value="1"/>
</dbReference>
<evidence type="ECO:0000256" key="5">
    <source>
        <dbReference type="ARBA" id="ARBA00023004"/>
    </source>
</evidence>
<evidence type="ECO:0000313" key="9">
    <source>
        <dbReference type="Proteomes" id="UP000185657"/>
    </source>
</evidence>
<accession>A0A162PCK4</accession>
<keyword evidence="9" id="KW-1185">Reference proteome</keyword>
<evidence type="ECO:0008006" key="11">
    <source>
        <dbReference type="Google" id="ProtNLM"/>
    </source>
</evidence>
<dbReference type="CDD" id="cd00454">
    <property type="entry name" value="TrHb1_N"/>
    <property type="match status" value="1"/>
</dbReference>
<evidence type="ECO:0000256" key="6">
    <source>
        <dbReference type="PIRSR" id="PIRSR601486-1"/>
    </source>
</evidence>
<dbReference type="GO" id="GO:0046872">
    <property type="term" value="F:metal ion binding"/>
    <property type="evidence" value="ECO:0007669"/>
    <property type="project" value="UniProtKB-KW"/>
</dbReference>
<dbReference type="GO" id="GO:0019825">
    <property type="term" value="F:oxygen binding"/>
    <property type="evidence" value="ECO:0007669"/>
    <property type="project" value="InterPro"/>
</dbReference>
<evidence type="ECO:0000256" key="3">
    <source>
        <dbReference type="ARBA" id="ARBA00022617"/>
    </source>
</evidence>
<evidence type="ECO:0000313" key="8">
    <source>
        <dbReference type="EMBL" id="OAD43788.1"/>
    </source>
</evidence>